<dbReference type="SUPFAM" id="SSF109604">
    <property type="entry name" value="HD-domain/PDEase-like"/>
    <property type="match status" value="1"/>
</dbReference>
<evidence type="ECO:0000313" key="3">
    <source>
        <dbReference type="Proteomes" id="UP000319257"/>
    </source>
</evidence>
<dbReference type="GO" id="GO:0008832">
    <property type="term" value="F:dGTPase activity"/>
    <property type="evidence" value="ECO:0007669"/>
    <property type="project" value="TreeGrafter"/>
</dbReference>
<organism evidence="2 3">
    <name type="scientific">Thyridium curvatum</name>
    <dbReference type="NCBI Taxonomy" id="1093900"/>
    <lineage>
        <taxon>Eukaryota</taxon>
        <taxon>Fungi</taxon>
        <taxon>Dikarya</taxon>
        <taxon>Ascomycota</taxon>
        <taxon>Pezizomycotina</taxon>
        <taxon>Sordariomycetes</taxon>
        <taxon>Sordariomycetidae</taxon>
        <taxon>Thyridiales</taxon>
        <taxon>Thyridiaceae</taxon>
        <taxon>Thyridium</taxon>
    </lineage>
</organism>
<accession>A0A507BFX3</accession>
<dbReference type="OrthoDB" id="9991235at2759"/>
<evidence type="ECO:0000259" key="1">
    <source>
        <dbReference type="SMART" id="SM00471"/>
    </source>
</evidence>
<dbReference type="GeneID" id="41967662"/>
<dbReference type="GO" id="GO:0006203">
    <property type="term" value="P:dGTP catabolic process"/>
    <property type="evidence" value="ECO:0007669"/>
    <property type="project" value="TreeGrafter"/>
</dbReference>
<evidence type="ECO:0000313" key="2">
    <source>
        <dbReference type="EMBL" id="TPX15881.1"/>
    </source>
</evidence>
<sequence>MAAAHKTGLFQSIEPQLQGSLLIRDELYGNFDISEPVLVELLQCPAVQRLGEVGQHGVTGFLGLTSPVTRLEHSIGALLLVRGAGASLEEQVVALLHDIAHTAFSHVIDWAFASNGDADESFHEVHKMRYVNSTELPAILSKHGFAGGKVFEEELFGLVERPAPHLCADRLDYSLRDMVRPGHLGPADIRELLAHLVPYPDASAEDRLFVMNDVQAAETLAREYMAADRDMWSNPAHIEMYRRTGQLIGTIIRRGGVKEEQLWSLSDKELWEALRKEGTDEEREVMKNLEENGLPAEDNLPSGTKIRTIDPEVLVSSEVKPVPLSSLSKQWAKDQENYILARKNIQGKASETA</sequence>
<comment type="caution">
    <text evidence="2">The sequence shown here is derived from an EMBL/GenBank/DDBJ whole genome shotgun (WGS) entry which is preliminary data.</text>
</comment>
<name>A0A507BFX3_9PEZI</name>
<dbReference type="InterPro" id="IPR003607">
    <property type="entry name" value="HD/PDEase_dom"/>
</dbReference>
<proteinExistence type="predicted"/>
<dbReference type="Proteomes" id="UP000319257">
    <property type="component" value="Unassembled WGS sequence"/>
</dbReference>
<dbReference type="AlphaFoldDB" id="A0A507BFX3"/>
<dbReference type="PANTHER" id="PTHR11373">
    <property type="entry name" value="DEOXYNUCLEOSIDE TRIPHOSPHATE TRIPHOSPHOHYDROLASE"/>
    <property type="match status" value="1"/>
</dbReference>
<feature type="domain" description="HD/PDEase" evidence="1">
    <location>
        <begin position="66"/>
        <end position="183"/>
    </location>
</feature>
<dbReference type="InterPro" id="IPR050135">
    <property type="entry name" value="dGTPase-like"/>
</dbReference>
<dbReference type="STRING" id="1093900.A0A507BFX3"/>
<dbReference type="EMBL" id="SKBQ01000001">
    <property type="protein sequence ID" value="TPX15881.1"/>
    <property type="molecule type" value="Genomic_DNA"/>
</dbReference>
<dbReference type="InterPro" id="IPR006674">
    <property type="entry name" value="HD_domain"/>
</dbReference>
<keyword evidence="3" id="KW-1185">Reference proteome</keyword>
<dbReference type="SMART" id="SM00471">
    <property type="entry name" value="HDc"/>
    <property type="match status" value="1"/>
</dbReference>
<dbReference type="Gene3D" id="1.10.3210.10">
    <property type="entry name" value="Hypothetical protein af1432"/>
    <property type="match status" value="1"/>
</dbReference>
<protein>
    <recommendedName>
        <fullName evidence="1">HD/PDEase domain-containing protein</fullName>
    </recommendedName>
</protein>
<dbReference type="GO" id="GO:0005634">
    <property type="term" value="C:nucleus"/>
    <property type="evidence" value="ECO:0007669"/>
    <property type="project" value="TreeGrafter"/>
</dbReference>
<dbReference type="PANTHER" id="PTHR11373:SF4">
    <property type="entry name" value="DEOXYNUCLEOSIDE TRIPHOSPHATE TRIPHOSPHOHYDROLASE SAMHD1"/>
    <property type="match status" value="1"/>
</dbReference>
<dbReference type="Pfam" id="PF01966">
    <property type="entry name" value="HD"/>
    <property type="match status" value="1"/>
</dbReference>
<dbReference type="RefSeq" id="XP_030997592.1">
    <property type="nucleotide sequence ID" value="XM_031136298.1"/>
</dbReference>
<dbReference type="InParanoid" id="A0A507BFX3"/>
<gene>
    <name evidence="2" type="ORF">E0L32_000215</name>
</gene>
<dbReference type="CDD" id="cd00077">
    <property type="entry name" value="HDc"/>
    <property type="match status" value="1"/>
</dbReference>
<reference evidence="2 3" key="1">
    <citation type="submission" date="2019-06" db="EMBL/GenBank/DDBJ databases">
        <title>Draft genome sequence of the filamentous fungus Phialemoniopsis curvata isolated from diesel fuel.</title>
        <authorList>
            <person name="Varaljay V.A."/>
            <person name="Lyon W.J."/>
            <person name="Crouch A.L."/>
            <person name="Drake C.E."/>
            <person name="Hollomon J.M."/>
            <person name="Nadeau L.J."/>
            <person name="Nunn H.S."/>
            <person name="Stevenson B.S."/>
            <person name="Bojanowski C.L."/>
            <person name="Crookes-Goodson W.J."/>
        </authorList>
    </citation>
    <scope>NUCLEOTIDE SEQUENCE [LARGE SCALE GENOMIC DNA]</scope>
    <source>
        <strain evidence="2 3">D216</strain>
    </source>
</reference>